<dbReference type="InterPro" id="IPR002035">
    <property type="entry name" value="VWF_A"/>
</dbReference>
<keyword evidence="4" id="KW-1185">Reference proteome</keyword>
<dbReference type="Gene3D" id="2.60.40.10">
    <property type="entry name" value="Immunoglobulins"/>
    <property type="match status" value="1"/>
</dbReference>
<dbReference type="SUPFAM" id="SSF53300">
    <property type="entry name" value="vWA-like"/>
    <property type="match status" value="1"/>
</dbReference>
<dbReference type="PANTHER" id="PTHR10579">
    <property type="entry name" value="CALCIUM-ACTIVATED CHLORIDE CHANNEL REGULATOR"/>
    <property type="match status" value="1"/>
</dbReference>
<dbReference type="Proteomes" id="UP000215509">
    <property type="component" value="Unassembled WGS sequence"/>
</dbReference>
<evidence type="ECO:0000256" key="1">
    <source>
        <dbReference type="SAM" id="Phobius"/>
    </source>
</evidence>
<dbReference type="InterPro" id="IPR051266">
    <property type="entry name" value="CLCR"/>
</dbReference>
<dbReference type="OrthoDB" id="1673233at2"/>
<organism evidence="3 4">
    <name type="scientific">Paenibacillus rigui</name>
    <dbReference type="NCBI Taxonomy" id="554312"/>
    <lineage>
        <taxon>Bacteria</taxon>
        <taxon>Bacillati</taxon>
        <taxon>Bacillota</taxon>
        <taxon>Bacilli</taxon>
        <taxon>Bacillales</taxon>
        <taxon>Paenibacillaceae</taxon>
        <taxon>Paenibacillus</taxon>
    </lineage>
</organism>
<protein>
    <recommendedName>
        <fullName evidence="2">VWFA domain-containing protein</fullName>
    </recommendedName>
</protein>
<dbReference type="AlphaFoldDB" id="A0A229UQI5"/>
<evidence type="ECO:0000313" key="3">
    <source>
        <dbReference type="EMBL" id="OXM85455.1"/>
    </source>
</evidence>
<accession>A0A229UQI5</accession>
<gene>
    <name evidence="3" type="ORF">CF651_15360</name>
</gene>
<evidence type="ECO:0000313" key="4">
    <source>
        <dbReference type="Proteomes" id="UP000215509"/>
    </source>
</evidence>
<sequence>MSFDSSAGAALAQSRTDNGVDAVFVMDTSFSMNATDQERIAAEVVNMFMDMSEAARTRIGFVAYNHKIVESQELTSLANEDQKTQLKKKIAGLRFSGYTDLGLGLSKGEELVEGSKEGTASRPFMILLSDGGTDFGPVSSGRTVEDSNKDVERVIGKAQAGGFPIYTIGLNHDGSVNAPQLEAIASSTGGASFITESAADLPEIFNKIFAKQIRSTLVPVATITATGELQEVNVQIPNSSVNEANIILLSEHPMIETHLYSNAQNVRFYKSDKYSLMKMPQPQKGSYLLKFKAKAGDLVKINLLDNYGLQAKLEHDSAVKGVPVKVISSLLRSADGALLTDADVYQSVKSELFIRDLSSNQEERISMNPGQNRYEADPTFKHSGKYQLRLRLSSPDFYRESEVRELDLVNNPPEAIGEGAVTLNKEDGQVTVNLADHFQDKNQDKLNYTINSNSNEKSVSVQLSDGSLLVTPMHTGNTTLSLTVTDPEGGTITSDLNITVHSIWTRYLIAGGVLLAIALAGAIAYLLLRPRPKFSGRLEGYFLNTASGNDIPVKYWPLSSFEKQRTIRLSQLFASLDINEPLPEAENIYLEAGKNGTLILKHHTRCAIEKGKKPIFKNKKEQIRYNDKIYITFEDCITEIELRYKEVKPNSLS</sequence>
<reference evidence="3 4" key="1">
    <citation type="submission" date="2017-07" db="EMBL/GenBank/DDBJ databases">
        <title>Genome sequencing and assembly of Paenibacillus rigui.</title>
        <authorList>
            <person name="Mayilraj S."/>
        </authorList>
    </citation>
    <scope>NUCLEOTIDE SEQUENCE [LARGE SCALE GENOMIC DNA]</scope>
    <source>
        <strain evidence="3 4">JCM 16352</strain>
    </source>
</reference>
<keyword evidence="1" id="KW-1133">Transmembrane helix</keyword>
<name>A0A229UQI5_9BACL</name>
<dbReference type="CDD" id="cd00198">
    <property type="entry name" value="vWFA"/>
    <property type="match status" value="1"/>
</dbReference>
<dbReference type="PANTHER" id="PTHR10579:SF43">
    <property type="entry name" value="ZINC FINGER (C3HC4-TYPE RING FINGER) FAMILY PROTEIN"/>
    <property type="match status" value="1"/>
</dbReference>
<dbReference type="EMBL" id="NMQW01000022">
    <property type="protein sequence ID" value="OXM85455.1"/>
    <property type="molecule type" value="Genomic_DNA"/>
</dbReference>
<dbReference type="Pfam" id="PF00092">
    <property type="entry name" value="VWA"/>
    <property type="match status" value="1"/>
</dbReference>
<proteinExistence type="predicted"/>
<dbReference type="SMART" id="SM00327">
    <property type="entry name" value="VWA"/>
    <property type="match status" value="1"/>
</dbReference>
<dbReference type="Pfam" id="PF17963">
    <property type="entry name" value="Big_9"/>
    <property type="match status" value="1"/>
</dbReference>
<keyword evidence="1" id="KW-0472">Membrane</keyword>
<feature type="transmembrane region" description="Helical" evidence="1">
    <location>
        <begin position="507"/>
        <end position="528"/>
    </location>
</feature>
<dbReference type="InterPro" id="IPR013783">
    <property type="entry name" value="Ig-like_fold"/>
</dbReference>
<comment type="caution">
    <text evidence="3">The sequence shown here is derived from an EMBL/GenBank/DDBJ whole genome shotgun (WGS) entry which is preliminary data.</text>
</comment>
<dbReference type="Gene3D" id="3.40.50.410">
    <property type="entry name" value="von Willebrand factor, type A domain"/>
    <property type="match status" value="1"/>
</dbReference>
<feature type="domain" description="VWFA" evidence="2">
    <location>
        <begin position="21"/>
        <end position="208"/>
    </location>
</feature>
<evidence type="ECO:0000259" key="2">
    <source>
        <dbReference type="PROSITE" id="PS50234"/>
    </source>
</evidence>
<dbReference type="PROSITE" id="PS50234">
    <property type="entry name" value="VWFA"/>
    <property type="match status" value="1"/>
</dbReference>
<keyword evidence="1" id="KW-0812">Transmembrane</keyword>
<dbReference type="InterPro" id="IPR036465">
    <property type="entry name" value="vWFA_dom_sf"/>
</dbReference>